<dbReference type="SUPFAM" id="SSF50978">
    <property type="entry name" value="WD40 repeat-like"/>
    <property type="match status" value="3"/>
</dbReference>
<dbReference type="GO" id="GO:0046425">
    <property type="term" value="P:regulation of receptor signaling pathway via JAK-STAT"/>
    <property type="evidence" value="ECO:0007669"/>
    <property type="project" value="Ensembl"/>
</dbReference>
<keyword evidence="6" id="KW-0963">Cytoplasm</keyword>
<dbReference type="AlphaFoldDB" id="H0WXX5"/>
<dbReference type="Gene3D" id="2.130.10.10">
    <property type="entry name" value="YVTN repeat-like/Quinoprotein amine dehydrogenase"/>
    <property type="match status" value="6"/>
</dbReference>
<dbReference type="FunFam" id="2.130.10.10:FF:000771">
    <property type="entry name" value="Elongator acetyltransferase complex subunit 2"/>
    <property type="match status" value="1"/>
</dbReference>
<dbReference type="FunFam" id="2.130.10.10:FF:001422">
    <property type="entry name" value="Putative rna polymerase ii elongator complex subunit elp2 wd repeat superfamily"/>
    <property type="match status" value="1"/>
</dbReference>
<evidence type="ECO:0000256" key="2">
    <source>
        <dbReference type="ARBA" id="ARBA00004496"/>
    </source>
</evidence>
<dbReference type="EMBL" id="AAQR03028223">
    <property type="status" value="NOT_ANNOTATED_CDS"/>
    <property type="molecule type" value="Genomic_DNA"/>
</dbReference>
<dbReference type="EMBL" id="AAQR03028227">
    <property type="status" value="NOT_ANNOTATED_CDS"/>
    <property type="molecule type" value="Genomic_DNA"/>
</dbReference>
<comment type="similarity">
    <text evidence="4">Belongs to the WD repeat ELP2 family.</text>
</comment>
<dbReference type="GO" id="GO:0033588">
    <property type="term" value="C:elongator holoenzyme complex"/>
    <property type="evidence" value="ECO:0007669"/>
    <property type="project" value="Ensembl"/>
</dbReference>
<keyword evidence="13" id="KW-1185">Reference proteome</keyword>
<dbReference type="FunFam" id="2.130.10.10:FF:001021">
    <property type="entry name" value="Elongator acetyltransferase complex subunit 2"/>
    <property type="match status" value="1"/>
</dbReference>
<evidence type="ECO:0000256" key="3">
    <source>
        <dbReference type="ARBA" id="ARBA00005043"/>
    </source>
</evidence>
<dbReference type="InterPro" id="IPR001680">
    <property type="entry name" value="WD40_rpt"/>
</dbReference>
<dbReference type="InterPro" id="IPR036322">
    <property type="entry name" value="WD40_repeat_dom_sf"/>
</dbReference>
<protein>
    <recommendedName>
        <fullName evidence="5">Elongator complex protein 2</fullName>
    </recommendedName>
</protein>
<dbReference type="STRING" id="30611.ENSOGAP00000007332"/>
<evidence type="ECO:0000256" key="9">
    <source>
        <dbReference type="ARBA" id="ARBA00022737"/>
    </source>
</evidence>
<dbReference type="eggNOG" id="KOG1063">
    <property type="taxonomic scope" value="Eukaryota"/>
</dbReference>
<feature type="repeat" description="WD" evidence="11">
    <location>
        <begin position="271"/>
        <end position="306"/>
    </location>
</feature>
<evidence type="ECO:0000256" key="10">
    <source>
        <dbReference type="ARBA" id="ARBA00023242"/>
    </source>
</evidence>
<dbReference type="OMA" id="ENFRHIS"/>
<evidence type="ECO:0000256" key="4">
    <source>
        <dbReference type="ARBA" id="ARBA00005881"/>
    </source>
</evidence>
<keyword evidence="10" id="KW-0539">Nucleus</keyword>
<dbReference type="InterPro" id="IPR015943">
    <property type="entry name" value="WD40/YVTN_repeat-like_dom_sf"/>
</dbReference>
<dbReference type="GO" id="GO:0002098">
    <property type="term" value="P:tRNA wobble uridine modification"/>
    <property type="evidence" value="ECO:0007669"/>
    <property type="project" value="InterPro"/>
</dbReference>
<keyword evidence="7 11" id="KW-0853">WD repeat</keyword>
<dbReference type="EMBL" id="AAQR03028219">
    <property type="status" value="NOT_ANNOTATED_CDS"/>
    <property type="molecule type" value="Genomic_DNA"/>
</dbReference>
<evidence type="ECO:0000313" key="13">
    <source>
        <dbReference type="Proteomes" id="UP000005225"/>
    </source>
</evidence>
<dbReference type="PROSITE" id="PS50294">
    <property type="entry name" value="WD_REPEATS_REGION"/>
    <property type="match status" value="2"/>
</dbReference>
<dbReference type="EMBL" id="AAQR03028225">
    <property type="status" value="NOT_ANNOTATED_CDS"/>
    <property type="molecule type" value="Genomic_DNA"/>
</dbReference>
<dbReference type="GO" id="GO:0005829">
    <property type="term" value="C:cytosol"/>
    <property type="evidence" value="ECO:0007669"/>
    <property type="project" value="Ensembl"/>
</dbReference>
<keyword evidence="9" id="KW-0677">Repeat</keyword>
<evidence type="ECO:0000313" key="12">
    <source>
        <dbReference type="Ensembl" id="ENSOGAP00000007332.2"/>
    </source>
</evidence>
<feature type="repeat" description="WD" evidence="11">
    <location>
        <begin position="680"/>
        <end position="712"/>
    </location>
</feature>
<comment type="pathway">
    <text evidence="3">tRNA modification; 5-methoxycarbonylmethyl-2-thiouridine-tRNA biosynthesis.</text>
</comment>
<evidence type="ECO:0000256" key="1">
    <source>
        <dbReference type="ARBA" id="ARBA00004123"/>
    </source>
</evidence>
<organism evidence="12 13">
    <name type="scientific">Otolemur garnettii</name>
    <name type="common">Small-eared galago</name>
    <name type="synonym">Garnett's greater bushbaby</name>
    <dbReference type="NCBI Taxonomy" id="30611"/>
    <lineage>
        <taxon>Eukaryota</taxon>
        <taxon>Metazoa</taxon>
        <taxon>Chordata</taxon>
        <taxon>Craniata</taxon>
        <taxon>Vertebrata</taxon>
        <taxon>Euteleostomi</taxon>
        <taxon>Mammalia</taxon>
        <taxon>Eutheria</taxon>
        <taxon>Euarchontoglires</taxon>
        <taxon>Primates</taxon>
        <taxon>Strepsirrhini</taxon>
        <taxon>Lorisiformes</taxon>
        <taxon>Galagidae</taxon>
        <taxon>Otolemur</taxon>
    </lineage>
</organism>
<dbReference type="PANTHER" id="PTHR44111">
    <property type="entry name" value="ELONGATOR COMPLEX PROTEIN 2"/>
    <property type="match status" value="1"/>
</dbReference>
<dbReference type="EMBL" id="AAQR03028220">
    <property type="status" value="NOT_ANNOTATED_CDS"/>
    <property type="molecule type" value="Genomic_DNA"/>
</dbReference>
<dbReference type="EMBL" id="AAQR03028226">
    <property type="status" value="NOT_ANNOTATED_CDS"/>
    <property type="molecule type" value="Genomic_DNA"/>
</dbReference>
<keyword evidence="8" id="KW-0819">tRNA processing</keyword>
<dbReference type="UniPathway" id="UPA00988"/>
<accession>H0WXX5</accession>
<feature type="repeat" description="WD" evidence="11">
    <location>
        <begin position="735"/>
        <end position="766"/>
    </location>
</feature>
<dbReference type="GeneTree" id="ENSGT00390000000916"/>
<dbReference type="FunFam" id="2.130.10.10:FF:001681">
    <property type="entry name" value="Elongator acetyltransferase complex subunit 2"/>
    <property type="match status" value="1"/>
</dbReference>
<reference evidence="12" key="3">
    <citation type="submission" date="2025-09" db="UniProtKB">
        <authorList>
            <consortium name="Ensembl"/>
        </authorList>
    </citation>
    <scope>IDENTIFICATION</scope>
</reference>
<proteinExistence type="inferred from homology"/>
<reference evidence="13" key="1">
    <citation type="submission" date="2011-03" db="EMBL/GenBank/DDBJ databases">
        <title>Version 3 of the genome sequence of Otolemur garnettii (Bushbaby).</title>
        <authorList>
            <consortium name="The Broad Institute Genome Sequencing Platform"/>
            <person name="Di Palma F."/>
            <person name="Johnson J."/>
            <person name="Lander E.S."/>
            <person name="Lindblad-Toh K."/>
            <person name="Jaffe D.B."/>
            <person name="Gnerre S."/>
            <person name="MacCallum I."/>
            <person name="Przybylski D."/>
            <person name="Ribeiro F.J."/>
            <person name="Burton J.N."/>
            <person name="Walker B.J."/>
            <person name="Sharpe T."/>
            <person name="Hall G."/>
        </authorList>
    </citation>
    <scope>NUCLEOTIDE SEQUENCE [LARGE SCALE GENOMIC DNA]</scope>
</reference>
<dbReference type="PROSITE" id="PS50082">
    <property type="entry name" value="WD_REPEATS_2"/>
    <property type="match status" value="5"/>
</dbReference>
<comment type="subcellular location">
    <subcellularLocation>
        <location evidence="2">Cytoplasm</location>
    </subcellularLocation>
    <subcellularLocation>
        <location evidence="1">Nucleus</location>
    </subcellularLocation>
</comment>
<dbReference type="GO" id="GO:0000993">
    <property type="term" value="F:RNA polymerase II complex binding"/>
    <property type="evidence" value="ECO:0007669"/>
    <property type="project" value="Ensembl"/>
</dbReference>
<dbReference type="HOGENOM" id="CLU_006430_1_0_1"/>
<dbReference type="FunFam" id="2.130.10.10:FF:000679">
    <property type="entry name" value="Elongator acetyltransferase complex subunit 2"/>
    <property type="match status" value="1"/>
</dbReference>
<evidence type="ECO:0000256" key="11">
    <source>
        <dbReference type="PROSITE-ProRule" id="PRU00221"/>
    </source>
</evidence>
<evidence type="ECO:0000256" key="6">
    <source>
        <dbReference type="ARBA" id="ARBA00022490"/>
    </source>
</evidence>
<dbReference type="InterPro" id="IPR037289">
    <property type="entry name" value="Elp2"/>
</dbReference>
<feature type="repeat" description="WD" evidence="11">
    <location>
        <begin position="54"/>
        <end position="100"/>
    </location>
</feature>
<dbReference type="FunCoup" id="H0WXX5">
    <property type="interactions" value="3800"/>
</dbReference>
<sequence length="896" mass="100568">MVAPVLETSHVFCCPNRVRGVLSWSSGPGGLLAFGTSCSVVLYDPLKRVVVTNLNGHTARVNCVQWICKQDGSPSTELVSGGSDNQVIHWEIENNQLLKAVHLQGHEGPVYAVHAVYQRGTSDAALHTLIVSAASDSTVRLWSKKSSEVTCLQTLNFGDGFTLAVCLSFLPNTNDTYRPDLGQLPRRQARKPPASLAPCPRSCGFMVSYYVSIWDRNLWEKQYFVTFIEHFQLFVKPVFFSPVPILACGDDDCRIHLFAQQNDQFQKVLLLCGHEDWIRGVEWAAIGGDLFLASCSQDCLIRIWKLYVKSTSMETQGDDNIRLKENTFTIENESITIAFAVTLETVLAGHENWVNAVHWQPSFYKDGILQQPMRLLSASMDKTMILWAPDEESGVWLEQVRVGEVGGNTLGFYDCQFNEDGSMIVAHAFHGALHLWKQNAVNPREWTPEIVISGHFDGVQDLMWDPEGEFIITVGTDQTTRLFAPWKRKDQLQVTWHEIARPQIHGYDLKCLAMINRFQFVSGADEKVLRVFSAPRNFVENFCAITGQSLNHVLCNQESDLPEGATVPALGLSNKAVFQGKLFVSKIIKCIVELTTEATEIDAVFTFVSLNTTTIDEDVSKPNNLYWLHEGRRYGHGYEIFCVACNNSKTLLASACKAAKKEHAAIILWNTTSWKQVQNLVFHSLTVTQMAFSPNDKFLLAVSRDRTWSLWKRQDTISPEFDPIFSLFAFTNKITSVHSRIIWSCDWSPDSKYFFTGSRDKKVVVWGECDASDDCIEHNIGPCSSVLDVGGAVTAVSVCPMFSSSQRYVVAVGLECGKICLYTWKKTDQVPEINDWIQCVETSQSQSHTLAIKKLCWKNCSGNTDQSEAEGSEWLHFASCGEDHTVKIYRVNRCAL</sequence>
<dbReference type="EMBL" id="AAQR03028221">
    <property type="status" value="NOT_ANNOTATED_CDS"/>
    <property type="molecule type" value="Genomic_DNA"/>
</dbReference>
<dbReference type="Pfam" id="PF00400">
    <property type="entry name" value="WD40"/>
    <property type="match status" value="7"/>
</dbReference>
<dbReference type="SMART" id="SM00320">
    <property type="entry name" value="WD40"/>
    <property type="match status" value="12"/>
</dbReference>
<evidence type="ECO:0000256" key="5">
    <source>
        <dbReference type="ARBA" id="ARBA00020267"/>
    </source>
</evidence>
<reference evidence="12" key="2">
    <citation type="submission" date="2025-08" db="UniProtKB">
        <authorList>
            <consortium name="Ensembl"/>
        </authorList>
    </citation>
    <scope>IDENTIFICATION</scope>
</reference>
<evidence type="ECO:0000256" key="8">
    <source>
        <dbReference type="ARBA" id="ARBA00022694"/>
    </source>
</evidence>
<dbReference type="EMBL" id="AAQR03028222">
    <property type="status" value="NOT_ANNOTATED_CDS"/>
    <property type="molecule type" value="Genomic_DNA"/>
</dbReference>
<dbReference type="GO" id="GO:0008023">
    <property type="term" value="C:transcription elongation factor complex"/>
    <property type="evidence" value="ECO:0007669"/>
    <property type="project" value="Ensembl"/>
</dbReference>
<dbReference type="EMBL" id="AAQR03028218">
    <property type="status" value="NOT_ANNOTATED_CDS"/>
    <property type="molecule type" value="Genomic_DNA"/>
</dbReference>
<dbReference type="PANTHER" id="PTHR44111:SF1">
    <property type="entry name" value="ELONGATOR COMPLEX PROTEIN 2"/>
    <property type="match status" value="1"/>
</dbReference>
<dbReference type="Ensembl" id="ENSOGAT00000008196.2">
    <property type="protein sequence ID" value="ENSOGAP00000007332.2"/>
    <property type="gene ID" value="ENSOGAG00000008189.2"/>
</dbReference>
<dbReference type="GO" id="GO:0019901">
    <property type="term" value="F:protein kinase binding"/>
    <property type="evidence" value="ECO:0007669"/>
    <property type="project" value="Ensembl"/>
</dbReference>
<dbReference type="Proteomes" id="UP000005225">
    <property type="component" value="Unassembled WGS sequence"/>
</dbReference>
<dbReference type="EMBL" id="AAQR03028224">
    <property type="status" value="NOT_ANNOTATED_CDS"/>
    <property type="molecule type" value="Genomic_DNA"/>
</dbReference>
<feature type="repeat" description="WD" evidence="11">
    <location>
        <begin position="452"/>
        <end position="483"/>
    </location>
</feature>
<dbReference type="InParanoid" id="H0WXX5"/>
<evidence type="ECO:0000256" key="7">
    <source>
        <dbReference type="ARBA" id="ARBA00022574"/>
    </source>
</evidence>
<name>H0WXX5_OTOGA</name>